<reference evidence="1 2" key="1">
    <citation type="submission" date="2018-08" db="EMBL/GenBank/DDBJ databases">
        <title>Chitinophaga sp. K20C18050901, a novel bacterium isolated from forest soil.</title>
        <authorList>
            <person name="Wang C."/>
        </authorList>
    </citation>
    <scope>NUCLEOTIDE SEQUENCE [LARGE SCALE GENOMIC DNA]</scope>
    <source>
        <strain evidence="1 2">K20C18050901</strain>
    </source>
</reference>
<organism evidence="1 2">
    <name type="scientific">Chitinophaga silvisoli</name>
    <dbReference type="NCBI Taxonomy" id="2291814"/>
    <lineage>
        <taxon>Bacteria</taxon>
        <taxon>Pseudomonadati</taxon>
        <taxon>Bacteroidota</taxon>
        <taxon>Chitinophagia</taxon>
        <taxon>Chitinophagales</taxon>
        <taxon>Chitinophagaceae</taxon>
        <taxon>Chitinophaga</taxon>
    </lineage>
</organism>
<sequence length="60" mass="7188">MRHCKKVLECFFLEEPDYNTYKIYIKGFLAALGLVFDKKIMLDMTFGFQRKFKIEANITE</sequence>
<evidence type="ECO:0000313" key="1">
    <source>
        <dbReference type="EMBL" id="RFM32341.1"/>
    </source>
</evidence>
<accession>A0A3E1NWN9</accession>
<proteinExistence type="predicted"/>
<gene>
    <name evidence="1" type="ORF">DXN04_21885</name>
</gene>
<evidence type="ECO:0000313" key="2">
    <source>
        <dbReference type="Proteomes" id="UP000261174"/>
    </source>
</evidence>
<name>A0A3E1NWN9_9BACT</name>
<keyword evidence="2" id="KW-1185">Reference proteome</keyword>
<dbReference type="AlphaFoldDB" id="A0A3E1NWN9"/>
<protein>
    <submittedName>
        <fullName evidence="1">Uncharacterized protein</fullName>
    </submittedName>
</protein>
<dbReference type="EMBL" id="QTJV01000009">
    <property type="protein sequence ID" value="RFM32341.1"/>
    <property type="molecule type" value="Genomic_DNA"/>
</dbReference>
<dbReference type="Proteomes" id="UP000261174">
    <property type="component" value="Unassembled WGS sequence"/>
</dbReference>
<comment type="caution">
    <text evidence="1">The sequence shown here is derived from an EMBL/GenBank/DDBJ whole genome shotgun (WGS) entry which is preliminary data.</text>
</comment>